<evidence type="ECO:0000313" key="3">
    <source>
        <dbReference type="Proteomes" id="UP000585474"/>
    </source>
</evidence>
<reference evidence="2 3" key="1">
    <citation type="submission" date="2019-07" db="EMBL/GenBank/DDBJ databases">
        <title>De Novo Assembly of kiwifruit Actinidia rufa.</title>
        <authorList>
            <person name="Sugita-Konishi S."/>
            <person name="Sato K."/>
            <person name="Mori E."/>
            <person name="Abe Y."/>
            <person name="Kisaki G."/>
            <person name="Hamano K."/>
            <person name="Suezawa K."/>
            <person name="Otani M."/>
            <person name="Fukuda T."/>
            <person name="Manabe T."/>
            <person name="Gomi K."/>
            <person name="Tabuchi M."/>
            <person name="Akimitsu K."/>
            <person name="Kataoka I."/>
        </authorList>
    </citation>
    <scope>NUCLEOTIDE SEQUENCE [LARGE SCALE GENOMIC DNA]</scope>
    <source>
        <strain evidence="3">cv. Fuchu</strain>
    </source>
</reference>
<sequence>MHMYEAAKLLLFLPSLCIDALQCIEKLVHNFKLWIVYYYYEFHNPAVVAKDAVPEKRGFRKTGIEFVKRLVMIFLIRNEIRVRSWAWKSSRALEYPLMRDSSPPYYDVCKGRTHYKEYFPMVMGDEVATGVTDLEENVDKVVVAGPDVVEGDDVLMDCED</sequence>
<name>A0A7J0FUJ7_9ERIC</name>
<keyword evidence="3" id="KW-1185">Reference proteome</keyword>
<protein>
    <submittedName>
        <fullName evidence="2">Uncharacterized protein</fullName>
    </submittedName>
</protein>
<accession>A0A7J0FUJ7</accession>
<evidence type="ECO:0000256" key="1">
    <source>
        <dbReference type="SAM" id="SignalP"/>
    </source>
</evidence>
<feature type="chain" id="PRO_5029744835" evidence="1">
    <location>
        <begin position="24"/>
        <end position="160"/>
    </location>
</feature>
<feature type="signal peptide" evidence="1">
    <location>
        <begin position="1"/>
        <end position="23"/>
    </location>
</feature>
<gene>
    <name evidence="2" type="ORF">Acr_15g0009690</name>
</gene>
<comment type="caution">
    <text evidence="2">The sequence shown here is derived from an EMBL/GenBank/DDBJ whole genome shotgun (WGS) entry which is preliminary data.</text>
</comment>
<keyword evidence="1" id="KW-0732">Signal</keyword>
<dbReference type="Proteomes" id="UP000585474">
    <property type="component" value="Unassembled WGS sequence"/>
</dbReference>
<dbReference type="AlphaFoldDB" id="A0A7J0FUJ7"/>
<evidence type="ECO:0000313" key="2">
    <source>
        <dbReference type="EMBL" id="GFZ02361.1"/>
    </source>
</evidence>
<organism evidence="2 3">
    <name type="scientific">Actinidia rufa</name>
    <dbReference type="NCBI Taxonomy" id="165716"/>
    <lineage>
        <taxon>Eukaryota</taxon>
        <taxon>Viridiplantae</taxon>
        <taxon>Streptophyta</taxon>
        <taxon>Embryophyta</taxon>
        <taxon>Tracheophyta</taxon>
        <taxon>Spermatophyta</taxon>
        <taxon>Magnoliopsida</taxon>
        <taxon>eudicotyledons</taxon>
        <taxon>Gunneridae</taxon>
        <taxon>Pentapetalae</taxon>
        <taxon>asterids</taxon>
        <taxon>Ericales</taxon>
        <taxon>Actinidiaceae</taxon>
        <taxon>Actinidia</taxon>
    </lineage>
</organism>
<proteinExistence type="predicted"/>
<dbReference type="EMBL" id="BJWL01000015">
    <property type="protein sequence ID" value="GFZ02361.1"/>
    <property type="molecule type" value="Genomic_DNA"/>
</dbReference>